<organism evidence="15 16">
    <name type="scientific">SAR86 cluster bacterium</name>
    <dbReference type="NCBI Taxonomy" id="2030880"/>
    <lineage>
        <taxon>Bacteria</taxon>
        <taxon>Pseudomonadati</taxon>
        <taxon>Pseudomonadota</taxon>
        <taxon>Gammaproteobacteria</taxon>
        <taxon>SAR86 cluster</taxon>
    </lineage>
</organism>
<evidence type="ECO:0000256" key="5">
    <source>
        <dbReference type="ARBA" id="ARBA00012579"/>
    </source>
</evidence>
<evidence type="ECO:0000313" key="15">
    <source>
        <dbReference type="EMBL" id="MBL6818271.1"/>
    </source>
</evidence>
<feature type="site" description="Transition state stabilizer" evidence="12">
    <location>
        <position position="355"/>
    </location>
</feature>
<dbReference type="Gene3D" id="3.30.1330.50">
    <property type="entry name" value="2-C-methyl-D-erythritol 2,4-cyclodiphosphate synthase"/>
    <property type="match status" value="1"/>
</dbReference>
<keyword evidence="8 12" id="KW-0479">Metal-binding</keyword>
<dbReference type="Proteomes" id="UP000711391">
    <property type="component" value="Unassembled WGS sequence"/>
</dbReference>
<evidence type="ECO:0000256" key="10">
    <source>
        <dbReference type="ARBA" id="ARBA00023239"/>
    </source>
</evidence>
<dbReference type="InterPro" id="IPR036571">
    <property type="entry name" value="MECDP_synthase_sf"/>
</dbReference>
<dbReference type="InterPro" id="IPR034683">
    <property type="entry name" value="IspD/TarI"/>
</dbReference>
<dbReference type="Pfam" id="PF01128">
    <property type="entry name" value="IspD"/>
    <property type="match status" value="1"/>
</dbReference>
<dbReference type="GO" id="GO:0046872">
    <property type="term" value="F:metal ion binding"/>
    <property type="evidence" value="ECO:0007669"/>
    <property type="project" value="UniProtKB-KW"/>
</dbReference>
<dbReference type="InterPro" id="IPR018294">
    <property type="entry name" value="ISPD_synthase_CS"/>
</dbReference>
<dbReference type="AlphaFoldDB" id="A0A937I9A6"/>
<evidence type="ECO:0000256" key="3">
    <source>
        <dbReference type="ARBA" id="ARBA00008480"/>
    </source>
</evidence>
<accession>A0A937I9A6</accession>
<dbReference type="GO" id="GO:0016114">
    <property type="term" value="P:terpenoid biosynthetic process"/>
    <property type="evidence" value="ECO:0007669"/>
    <property type="project" value="InterPro"/>
</dbReference>
<dbReference type="Pfam" id="PF02542">
    <property type="entry name" value="YgbB"/>
    <property type="match status" value="1"/>
</dbReference>
<keyword evidence="10 12" id="KW-0456">Lyase</keyword>
<dbReference type="EMBL" id="JADHQD010000010">
    <property type="protein sequence ID" value="MBL6818271.1"/>
    <property type="molecule type" value="Genomic_DNA"/>
</dbReference>
<comment type="function">
    <text evidence="12">Involved in the biosynthesis of isopentenyl diphosphate (IPP) and dimethylallyl diphosphate (DMAPP), two major building blocks of isoprenoid compounds. Catalyzes the conversion of 4-diphosphocytidyl-2-C-methyl-D-erythritol 2-phosphate (CDP-ME2P) to 2-C-methyl-D-erythritol 2,4-cyclodiphosphate (ME-CPP) with a corresponding release of cytidine 5-monophosphate (CMP).</text>
</comment>
<evidence type="ECO:0000256" key="13">
    <source>
        <dbReference type="RuleBase" id="RU004395"/>
    </source>
</evidence>
<dbReference type="HAMAP" id="MF_00107">
    <property type="entry name" value="IspF"/>
    <property type="match status" value="1"/>
</dbReference>
<sequence length="380" mass="42216">MKNRVLAIIPAAGIGERFKSNIPKQYEYLDGCSVIEKTLQPFIESELISKIIIPISKSDSFIEKQSFFDNEKVVVIEGGRTRAFSVLNALNEIDDSNFDYVITHDAARPNISSEDISTIYNEIISSNADCSFFYKPIVDSIKQANSDITLNKQDYYLVQTPQISKTTKLKLSLTSLLSKNIDVPDESFVMEYENYLVSKIEGKASNIKITHIHDLDLVKKLNARVGTGFDLHAYRAGKGFTIGGYFLECDYEIEAHSDGDVLLHSIADSILGAAALGDIGIFFSDKDSSNKGLDSKKIIEFCLEKINKMNLEIHNIDATIICESPKISPHREKIIESLSKIIKISKSNIGLKATTSEKLGIIGEHKAIAVQSLVNLKQII</sequence>
<evidence type="ECO:0000256" key="4">
    <source>
        <dbReference type="ARBA" id="ARBA00011233"/>
    </source>
</evidence>
<evidence type="ECO:0000256" key="8">
    <source>
        <dbReference type="ARBA" id="ARBA00022723"/>
    </source>
</evidence>
<protein>
    <recommendedName>
        <fullName evidence="5 12">2-C-methyl-D-erythritol 2,4-cyclodiphosphate synthase</fullName>
        <shortName evidence="12">MECDP-synthase</shortName>
        <shortName evidence="12">MECPP-synthase</shortName>
        <shortName evidence="12">MECPS</shortName>
        <ecNumber evidence="5 12">4.6.1.12</ecNumber>
    </recommendedName>
</protein>
<comment type="subunit">
    <text evidence="4 12">Homotrimer.</text>
</comment>
<evidence type="ECO:0000256" key="9">
    <source>
        <dbReference type="ARBA" id="ARBA00023229"/>
    </source>
</evidence>
<comment type="cofactor">
    <cofactor evidence="12">
        <name>a divalent metal cation</name>
        <dbReference type="ChEBI" id="CHEBI:60240"/>
    </cofactor>
    <text evidence="12">Binds 1 divalent metal cation per subunit.</text>
</comment>
<keyword evidence="11" id="KW-0511">Multifunctional enzyme</keyword>
<reference evidence="15" key="1">
    <citation type="submission" date="2020-10" db="EMBL/GenBank/DDBJ databases">
        <title>Microbiome of the Black Sea water column analyzed by genome centric metagenomics.</title>
        <authorList>
            <person name="Cabello-Yeves P.J."/>
            <person name="Callieri C."/>
            <person name="Picazo A."/>
            <person name="Mehrshad M."/>
            <person name="Haro-Moreno J.M."/>
            <person name="Roda-Garcia J."/>
            <person name="Dzembekova N."/>
            <person name="Slabakova V."/>
            <person name="Slabakova N."/>
            <person name="Moncheva S."/>
            <person name="Rodriguez-Valera F."/>
        </authorList>
    </citation>
    <scope>NUCLEOTIDE SEQUENCE</scope>
    <source>
        <strain evidence="15">BS307-5m-G50</strain>
    </source>
</reference>
<dbReference type="InterPro" id="IPR003526">
    <property type="entry name" value="MECDP_synthase"/>
</dbReference>
<feature type="site" description="Transition state stabilizer" evidence="12">
    <location>
        <position position="256"/>
    </location>
</feature>
<dbReference type="EC" id="4.6.1.12" evidence="5 12"/>
<dbReference type="PANTHER" id="PTHR43181">
    <property type="entry name" value="2-C-METHYL-D-ERYTHRITOL 2,4-CYCLODIPHOSPHATE SYNTHASE, CHLOROPLASTIC"/>
    <property type="match status" value="1"/>
</dbReference>
<dbReference type="InterPro" id="IPR020555">
    <property type="entry name" value="MECDP_synthase_CS"/>
</dbReference>
<comment type="catalytic activity">
    <reaction evidence="1 12 13">
        <text>4-CDP-2-C-methyl-D-erythritol 2-phosphate = 2-C-methyl-D-erythritol 2,4-cyclic diphosphate + CMP</text>
        <dbReference type="Rhea" id="RHEA:23864"/>
        <dbReference type="ChEBI" id="CHEBI:57919"/>
        <dbReference type="ChEBI" id="CHEBI:58483"/>
        <dbReference type="ChEBI" id="CHEBI:60377"/>
        <dbReference type="EC" id="4.6.1.12"/>
    </reaction>
</comment>
<dbReference type="PROSITE" id="PS01350">
    <property type="entry name" value="ISPF"/>
    <property type="match status" value="1"/>
</dbReference>
<dbReference type="Gene3D" id="3.90.550.10">
    <property type="entry name" value="Spore Coat Polysaccharide Biosynthesis Protein SpsA, Chain A"/>
    <property type="match status" value="1"/>
</dbReference>
<keyword evidence="7" id="KW-0548">Nucleotidyltransferase</keyword>
<evidence type="ECO:0000256" key="12">
    <source>
        <dbReference type="HAMAP-Rule" id="MF_00107"/>
    </source>
</evidence>
<comment type="caution">
    <text evidence="15">The sequence shown here is derived from an EMBL/GenBank/DDBJ whole genome shotgun (WGS) entry which is preliminary data.</text>
</comment>
<feature type="binding site" evidence="12">
    <location>
        <begin position="256"/>
        <end position="257"/>
    </location>
    <ligand>
        <name>4-CDP-2-C-methyl-D-erythritol 2-phosphate</name>
        <dbReference type="ChEBI" id="CHEBI:57919"/>
    </ligand>
</feature>
<dbReference type="SUPFAM" id="SSF53448">
    <property type="entry name" value="Nucleotide-diphospho-sugar transferases"/>
    <property type="match status" value="1"/>
</dbReference>
<feature type="binding site" evidence="12">
    <location>
        <position position="264"/>
    </location>
    <ligand>
        <name>a divalent metal cation</name>
        <dbReference type="ChEBI" id="CHEBI:60240"/>
    </ligand>
</feature>
<dbReference type="GO" id="GO:0070567">
    <property type="term" value="F:cytidylyltransferase activity"/>
    <property type="evidence" value="ECO:0007669"/>
    <property type="project" value="InterPro"/>
</dbReference>
<feature type="binding site" evidence="12">
    <location>
        <begin position="230"/>
        <end position="232"/>
    </location>
    <ligand>
        <name>4-CDP-2-C-methyl-D-erythritol 2-phosphate</name>
        <dbReference type="ChEBI" id="CHEBI:57919"/>
    </ligand>
</feature>
<dbReference type="InterPro" id="IPR029044">
    <property type="entry name" value="Nucleotide-diphossugar_trans"/>
</dbReference>
<keyword evidence="9 12" id="KW-0414">Isoprene biosynthesis</keyword>
<feature type="binding site" evidence="12">
    <location>
        <begin position="278"/>
        <end position="280"/>
    </location>
    <ligand>
        <name>4-CDP-2-C-methyl-D-erythritol 2-phosphate</name>
        <dbReference type="ChEBI" id="CHEBI:57919"/>
    </ligand>
</feature>
<dbReference type="GO" id="GO:0019288">
    <property type="term" value="P:isopentenyl diphosphate biosynthetic process, methylerythritol 4-phosphate pathway"/>
    <property type="evidence" value="ECO:0007669"/>
    <property type="project" value="UniProtKB-UniRule"/>
</dbReference>
<comment type="caution">
    <text evidence="12">Lacks conserved residue(s) required for the propagation of feature annotation.</text>
</comment>
<dbReference type="SUPFAM" id="SSF69765">
    <property type="entry name" value="IpsF-like"/>
    <property type="match status" value="1"/>
</dbReference>
<dbReference type="PANTHER" id="PTHR43181:SF1">
    <property type="entry name" value="2-C-METHYL-D-ERYTHRITOL 2,4-CYCLODIPHOSPHATE SYNTHASE, CHLOROPLASTIC"/>
    <property type="match status" value="1"/>
</dbReference>
<dbReference type="PROSITE" id="PS01295">
    <property type="entry name" value="ISPD"/>
    <property type="match status" value="1"/>
</dbReference>
<evidence type="ECO:0000256" key="6">
    <source>
        <dbReference type="ARBA" id="ARBA00022679"/>
    </source>
</evidence>
<feature type="binding site" evidence="12">
    <location>
        <begin position="354"/>
        <end position="357"/>
    </location>
    <ligand>
        <name>4-CDP-2-C-methyl-D-erythritol 2-phosphate</name>
        <dbReference type="ChEBI" id="CHEBI:57919"/>
    </ligand>
</feature>
<keyword evidence="6" id="KW-0808">Transferase</keyword>
<feature type="binding site" evidence="12">
    <location>
        <position position="230"/>
    </location>
    <ligand>
        <name>a divalent metal cation</name>
        <dbReference type="ChEBI" id="CHEBI:60240"/>
    </ligand>
</feature>
<feature type="binding site" evidence="12">
    <location>
        <begin position="283"/>
        <end position="287"/>
    </location>
    <ligand>
        <name>4-CDP-2-C-methyl-D-erythritol 2-phosphate</name>
        <dbReference type="ChEBI" id="CHEBI:57919"/>
    </ligand>
</feature>
<gene>
    <name evidence="12 15" type="primary">ispF</name>
    <name evidence="15" type="ORF">ISQ64_02570</name>
</gene>
<proteinExistence type="inferred from homology"/>
<evidence type="ECO:0000313" key="16">
    <source>
        <dbReference type="Proteomes" id="UP000711391"/>
    </source>
</evidence>
<dbReference type="GO" id="GO:0008685">
    <property type="term" value="F:2-C-methyl-D-erythritol 2,4-cyclodiphosphate synthase activity"/>
    <property type="evidence" value="ECO:0007669"/>
    <property type="project" value="UniProtKB-UniRule"/>
</dbReference>
<dbReference type="CDD" id="cd00554">
    <property type="entry name" value="MECDP_synthase"/>
    <property type="match status" value="1"/>
</dbReference>
<comment type="similarity">
    <text evidence="3 12 13">Belongs to the IspF family.</text>
</comment>
<name>A0A937I9A6_9GAMM</name>
<comment type="pathway">
    <text evidence="2 12">Isoprenoid biosynthesis; isopentenyl diphosphate biosynthesis via DXP pathway; isopentenyl diphosphate from 1-deoxy-D-xylulose 5-phosphate: step 4/6.</text>
</comment>
<evidence type="ECO:0000256" key="7">
    <source>
        <dbReference type="ARBA" id="ARBA00022695"/>
    </source>
</evidence>
<evidence type="ECO:0000259" key="14">
    <source>
        <dbReference type="Pfam" id="PF02542"/>
    </source>
</evidence>
<feature type="domain" description="2-C-methyl-D-erythritol 2,4-cyclodiphosphate synthase" evidence="14">
    <location>
        <begin position="224"/>
        <end position="376"/>
    </location>
</feature>
<dbReference type="NCBIfam" id="TIGR00151">
    <property type="entry name" value="ispF"/>
    <property type="match status" value="1"/>
</dbReference>
<evidence type="ECO:0000256" key="2">
    <source>
        <dbReference type="ARBA" id="ARBA00004709"/>
    </source>
</evidence>
<evidence type="ECO:0000256" key="1">
    <source>
        <dbReference type="ARBA" id="ARBA00000200"/>
    </source>
</evidence>
<evidence type="ECO:0000256" key="11">
    <source>
        <dbReference type="ARBA" id="ARBA00023268"/>
    </source>
</evidence>
<feature type="binding site" evidence="12">
    <location>
        <position position="232"/>
    </location>
    <ligand>
        <name>a divalent metal cation</name>
        <dbReference type="ChEBI" id="CHEBI:60240"/>
    </ligand>
</feature>